<dbReference type="RefSeq" id="WP_220227345.1">
    <property type="nucleotide sequence ID" value="NZ_JAICBX010000001.1"/>
</dbReference>
<reference evidence="1" key="1">
    <citation type="submission" date="2021-08" db="EMBL/GenBank/DDBJ databases">
        <title>Hoeflea bacterium WL0058 sp. nov., isolated from the sediment.</title>
        <authorList>
            <person name="Wang L."/>
            <person name="Zhang D."/>
        </authorList>
    </citation>
    <scope>NUCLEOTIDE SEQUENCE</scope>
    <source>
        <strain evidence="1">WL0058</strain>
    </source>
</reference>
<sequence>MEKGTTKAQIQEIVTDRTKSPEEQLQLLEKMRQEVRAEMRAATESPMVDDNDLGAELKLVEEAIESIDPDAESTQETGAATL</sequence>
<accession>A0AAE3D068</accession>
<evidence type="ECO:0000313" key="1">
    <source>
        <dbReference type="EMBL" id="MBW8636682.1"/>
    </source>
</evidence>
<proteinExistence type="predicted"/>
<dbReference type="EMBL" id="JAICBX010000001">
    <property type="protein sequence ID" value="MBW8636682.1"/>
    <property type="molecule type" value="Genomic_DNA"/>
</dbReference>
<evidence type="ECO:0000313" key="2">
    <source>
        <dbReference type="Proteomes" id="UP001196509"/>
    </source>
</evidence>
<dbReference type="AlphaFoldDB" id="A0AAE3D068"/>
<keyword evidence="2" id="KW-1185">Reference proteome</keyword>
<organism evidence="1 2">
    <name type="scientific">Flavimaribacter sediminis</name>
    <dbReference type="NCBI Taxonomy" id="2865987"/>
    <lineage>
        <taxon>Bacteria</taxon>
        <taxon>Pseudomonadati</taxon>
        <taxon>Pseudomonadota</taxon>
        <taxon>Alphaproteobacteria</taxon>
        <taxon>Hyphomicrobiales</taxon>
        <taxon>Rhizobiaceae</taxon>
        <taxon>Flavimaribacter</taxon>
    </lineage>
</organism>
<gene>
    <name evidence="1" type="ORF">K1W69_05715</name>
</gene>
<dbReference type="Proteomes" id="UP001196509">
    <property type="component" value="Unassembled WGS sequence"/>
</dbReference>
<protein>
    <submittedName>
        <fullName evidence="1">Uncharacterized protein</fullName>
    </submittedName>
</protein>
<name>A0AAE3D068_9HYPH</name>
<comment type="caution">
    <text evidence="1">The sequence shown here is derived from an EMBL/GenBank/DDBJ whole genome shotgun (WGS) entry which is preliminary data.</text>
</comment>